<evidence type="ECO:0000313" key="2">
    <source>
        <dbReference type="EMBL" id="SJX74192.1"/>
    </source>
</evidence>
<dbReference type="EMBL" id="LT796702">
    <property type="protein sequence ID" value="SJX74192.1"/>
    <property type="molecule type" value="Genomic_DNA"/>
</dbReference>
<feature type="transmembrane region" description="Helical" evidence="1">
    <location>
        <begin position="77"/>
        <end position="96"/>
    </location>
</feature>
<reference evidence="2" key="1">
    <citation type="submission" date="2017-02" db="EMBL/GenBank/DDBJ databases">
        <authorList>
            <person name="Peterson S.W."/>
        </authorList>
    </citation>
    <scope>NUCLEOTIDE SEQUENCE</scope>
</reference>
<evidence type="ECO:0008006" key="3">
    <source>
        <dbReference type="Google" id="ProtNLM"/>
    </source>
</evidence>
<evidence type="ECO:0000256" key="1">
    <source>
        <dbReference type="SAM" id="Phobius"/>
    </source>
</evidence>
<keyword evidence="1" id="KW-0812">Transmembrane</keyword>
<dbReference type="AlphaFoldDB" id="A0A2I2K919"/>
<keyword evidence="1" id="KW-1133">Transmembrane helix</keyword>
<reference evidence="2" key="2">
    <citation type="submission" date="2017-12" db="EMBL/GenBank/DDBJ databases">
        <title>Two new gene clusters involved in the degradation of lignocelluloses from the fecal microbiota of Tunisian dromedary.</title>
        <authorList>
            <person name="Rihab A."/>
            <person name="Elisabeth L."/>
            <person name="Gabrielle P.-V."/>
            <person name="Sahar T."/>
            <person name="Monia M."/>
            <person name="Fatma E."/>
            <person name="Samir B."/>
        </authorList>
    </citation>
    <scope>NUCLEOTIDE SEQUENCE</scope>
</reference>
<keyword evidence="1" id="KW-0472">Membrane</keyword>
<name>A0A2I2K919_9ZZZZ</name>
<protein>
    <recommendedName>
        <fullName evidence="3">HTH luxR-type domain-containing protein</fullName>
    </recommendedName>
</protein>
<feature type="transmembrane region" description="Helical" evidence="1">
    <location>
        <begin position="44"/>
        <end position="65"/>
    </location>
</feature>
<accession>A0A2I2K919</accession>
<organism evidence="2">
    <name type="scientific">feces metagenome</name>
    <dbReference type="NCBI Taxonomy" id="1861841"/>
    <lineage>
        <taxon>unclassified sequences</taxon>
        <taxon>metagenomes</taxon>
        <taxon>organismal metagenomes</taxon>
    </lineage>
</organism>
<sequence length="225" mass="25998">MIFFTALYSTVTKVLNSVLGDTDENRPHRLCKFLYLNIENCPPVYKYIEFSSEAAISIAIIYAFIKNGILIDHSTENVILAILVIYTVGVLTFLIIKKRPIGNKRDVFCEQLESFQPMISDFKKSDAYKEVLSVVEQIGDDFTSTEIESLKSDMRKQMLSICTFLKENAPSLSKDDIDYCLFALLGLKQVEMLKFFNVSYSTLRSRKNRIKEKMNEELYKIIFQE</sequence>
<proteinExistence type="predicted"/>